<name>A0ABQ5GV82_9ASTR</name>
<keyword evidence="2" id="KW-1185">Reference proteome</keyword>
<accession>A0ABQ5GV82</accession>
<evidence type="ECO:0000313" key="2">
    <source>
        <dbReference type="Proteomes" id="UP001151760"/>
    </source>
</evidence>
<comment type="caution">
    <text evidence="1">The sequence shown here is derived from an EMBL/GenBank/DDBJ whole genome shotgun (WGS) entry which is preliminary data.</text>
</comment>
<evidence type="ECO:0000313" key="1">
    <source>
        <dbReference type="EMBL" id="GJT79285.1"/>
    </source>
</evidence>
<reference evidence="1" key="1">
    <citation type="journal article" date="2022" name="Int. J. Mol. Sci.">
        <title>Draft Genome of Tanacetum Coccineum: Genomic Comparison of Closely Related Tanacetum-Family Plants.</title>
        <authorList>
            <person name="Yamashiro T."/>
            <person name="Shiraishi A."/>
            <person name="Nakayama K."/>
            <person name="Satake H."/>
        </authorList>
    </citation>
    <scope>NUCLEOTIDE SEQUENCE</scope>
</reference>
<gene>
    <name evidence="1" type="ORF">Tco_1053627</name>
</gene>
<protein>
    <submittedName>
        <fullName evidence="1">Uncharacterized protein</fullName>
    </submittedName>
</protein>
<sequence>MFYYEELAIPGQTATGKESSNPFIAGSLPKTIHFCDSLQSDEYSFELIELMILCANFLTMGMIDIGDIDIDAEITLIDETQGRINDIVADEDITLIPKLIIKQLKM</sequence>
<proteinExistence type="predicted"/>
<reference evidence="1" key="2">
    <citation type="submission" date="2022-01" db="EMBL/GenBank/DDBJ databases">
        <authorList>
            <person name="Yamashiro T."/>
            <person name="Shiraishi A."/>
            <person name="Satake H."/>
            <person name="Nakayama K."/>
        </authorList>
    </citation>
    <scope>NUCLEOTIDE SEQUENCE</scope>
</reference>
<dbReference type="EMBL" id="BQNB010018884">
    <property type="protein sequence ID" value="GJT79285.1"/>
    <property type="molecule type" value="Genomic_DNA"/>
</dbReference>
<dbReference type="Proteomes" id="UP001151760">
    <property type="component" value="Unassembled WGS sequence"/>
</dbReference>
<organism evidence="1 2">
    <name type="scientific">Tanacetum coccineum</name>
    <dbReference type="NCBI Taxonomy" id="301880"/>
    <lineage>
        <taxon>Eukaryota</taxon>
        <taxon>Viridiplantae</taxon>
        <taxon>Streptophyta</taxon>
        <taxon>Embryophyta</taxon>
        <taxon>Tracheophyta</taxon>
        <taxon>Spermatophyta</taxon>
        <taxon>Magnoliopsida</taxon>
        <taxon>eudicotyledons</taxon>
        <taxon>Gunneridae</taxon>
        <taxon>Pentapetalae</taxon>
        <taxon>asterids</taxon>
        <taxon>campanulids</taxon>
        <taxon>Asterales</taxon>
        <taxon>Asteraceae</taxon>
        <taxon>Asteroideae</taxon>
        <taxon>Anthemideae</taxon>
        <taxon>Anthemidinae</taxon>
        <taxon>Tanacetum</taxon>
    </lineage>
</organism>